<gene>
    <name evidence="11" type="ORF">M404DRAFT_1003400</name>
</gene>
<feature type="compositionally biased region" description="Polar residues" evidence="9">
    <location>
        <begin position="8"/>
        <end position="22"/>
    </location>
</feature>
<comment type="catalytic activity">
    <reaction evidence="1">
        <text>[E2 ubiquitin-conjugating enzyme]-S-ubiquitinyl-L-cysteine + [acceptor protein]-L-lysine = [E2 ubiquitin-conjugating enzyme]-L-cysteine + [acceptor protein]-N(6)-ubiquitinyl-L-lysine.</text>
        <dbReference type="EC" id="2.3.2.31"/>
    </reaction>
</comment>
<feature type="compositionally biased region" description="Polar residues" evidence="9">
    <location>
        <begin position="572"/>
        <end position="588"/>
    </location>
</feature>
<dbReference type="Pfam" id="PF01485">
    <property type="entry name" value="IBR"/>
    <property type="match status" value="1"/>
</dbReference>
<evidence type="ECO:0000256" key="8">
    <source>
        <dbReference type="ARBA" id="ARBA00022833"/>
    </source>
</evidence>
<dbReference type="EMBL" id="KN831991">
    <property type="protein sequence ID" value="KIO01123.1"/>
    <property type="molecule type" value="Genomic_DNA"/>
</dbReference>
<evidence type="ECO:0000256" key="9">
    <source>
        <dbReference type="SAM" id="MobiDB-lite"/>
    </source>
</evidence>
<dbReference type="InterPro" id="IPR002867">
    <property type="entry name" value="IBR_dom"/>
</dbReference>
<feature type="compositionally biased region" description="Pro residues" evidence="9">
    <location>
        <begin position="558"/>
        <end position="567"/>
    </location>
</feature>
<keyword evidence="5" id="KW-0677">Repeat</keyword>
<evidence type="ECO:0000259" key="10">
    <source>
        <dbReference type="PROSITE" id="PS51873"/>
    </source>
</evidence>
<feature type="region of interest" description="Disordered" evidence="9">
    <location>
        <begin position="1"/>
        <end position="22"/>
    </location>
</feature>
<dbReference type="InterPro" id="IPR031127">
    <property type="entry name" value="E3_UB_ligase_RBR"/>
</dbReference>
<evidence type="ECO:0000256" key="3">
    <source>
        <dbReference type="ARBA" id="ARBA00022679"/>
    </source>
</evidence>
<dbReference type="InParanoid" id="A0A0C3IWB4"/>
<dbReference type="Proteomes" id="UP000054217">
    <property type="component" value="Unassembled WGS sequence"/>
</dbReference>
<feature type="region of interest" description="Disordered" evidence="9">
    <location>
        <begin position="490"/>
        <end position="509"/>
    </location>
</feature>
<reference evidence="12" key="2">
    <citation type="submission" date="2015-01" db="EMBL/GenBank/DDBJ databases">
        <title>Evolutionary Origins and Diversification of the Mycorrhizal Mutualists.</title>
        <authorList>
            <consortium name="DOE Joint Genome Institute"/>
            <consortium name="Mycorrhizal Genomics Consortium"/>
            <person name="Kohler A."/>
            <person name="Kuo A."/>
            <person name="Nagy L.G."/>
            <person name="Floudas D."/>
            <person name="Copeland A."/>
            <person name="Barry K.W."/>
            <person name="Cichocki N."/>
            <person name="Veneault-Fourrey C."/>
            <person name="LaButti K."/>
            <person name="Lindquist E.A."/>
            <person name="Lipzen A."/>
            <person name="Lundell T."/>
            <person name="Morin E."/>
            <person name="Murat C."/>
            <person name="Riley R."/>
            <person name="Ohm R."/>
            <person name="Sun H."/>
            <person name="Tunlid A."/>
            <person name="Henrissat B."/>
            <person name="Grigoriev I.V."/>
            <person name="Hibbett D.S."/>
            <person name="Martin F."/>
        </authorList>
    </citation>
    <scope>NUCLEOTIDE SEQUENCE [LARGE SCALE GENOMIC DNA]</scope>
    <source>
        <strain evidence="12">Marx 270</strain>
    </source>
</reference>
<dbReference type="InterPro" id="IPR044066">
    <property type="entry name" value="TRIAD_supradom"/>
</dbReference>
<feature type="compositionally biased region" description="Low complexity" evidence="9">
    <location>
        <begin position="109"/>
        <end position="123"/>
    </location>
</feature>
<dbReference type="Gene3D" id="1.20.120.1750">
    <property type="match status" value="1"/>
</dbReference>
<dbReference type="GO" id="GO:0008270">
    <property type="term" value="F:zinc ion binding"/>
    <property type="evidence" value="ECO:0007669"/>
    <property type="project" value="UniProtKB-KW"/>
</dbReference>
<dbReference type="CDD" id="cd22584">
    <property type="entry name" value="Rcat_RBR_unk"/>
    <property type="match status" value="1"/>
</dbReference>
<keyword evidence="7" id="KW-0833">Ubl conjugation pathway</keyword>
<reference evidence="11 12" key="1">
    <citation type="submission" date="2014-04" db="EMBL/GenBank/DDBJ databases">
        <authorList>
            <consortium name="DOE Joint Genome Institute"/>
            <person name="Kuo A."/>
            <person name="Kohler A."/>
            <person name="Costa M.D."/>
            <person name="Nagy L.G."/>
            <person name="Floudas D."/>
            <person name="Copeland A."/>
            <person name="Barry K.W."/>
            <person name="Cichocki N."/>
            <person name="Veneault-Fourrey C."/>
            <person name="LaButti K."/>
            <person name="Lindquist E.A."/>
            <person name="Lipzen A."/>
            <person name="Lundell T."/>
            <person name="Morin E."/>
            <person name="Murat C."/>
            <person name="Sun H."/>
            <person name="Tunlid A."/>
            <person name="Henrissat B."/>
            <person name="Grigoriev I.V."/>
            <person name="Hibbett D.S."/>
            <person name="Martin F."/>
            <person name="Nordberg H.P."/>
            <person name="Cantor M.N."/>
            <person name="Hua S.X."/>
        </authorList>
    </citation>
    <scope>NUCLEOTIDE SEQUENCE [LARGE SCALE GENOMIC DNA]</scope>
    <source>
        <strain evidence="11 12">Marx 270</strain>
    </source>
</reference>
<dbReference type="PROSITE" id="PS51873">
    <property type="entry name" value="TRIAD"/>
    <property type="match status" value="1"/>
</dbReference>
<dbReference type="HOGENOM" id="CLU_022048_7_5_1"/>
<feature type="region of interest" description="Disordered" evidence="9">
    <location>
        <begin position="517"/>
        <end position="588"/>
    </location>
</feature>
<accession>A0A0C3IWB4</accession>
<dbReference type="AlphaFoldDB" id="A0A0C3IWB4"/>
<organism evidence="11 12">
    <name type="scientific">Pisolithus tinctorius Marx 270</name>
    <dbReference type="NCBI Taxonomy" id="870435"/>
    <lineage>
        <taxon>Eukaryota</taxon>
        <taxon>Fungi</taxon>
        <taxon>Dikarya</taxon>
        <taxon>Basidiomycota</taxon>
        <taxon>Agaricomycotina</taxon>
        <taxon>Agaricomycetes</taxon>
        <taxon>Agaricomycetidae</taxon>
        <taxon>Boletales</taxon>
        <taxon>Sclerodermatineae</taxon>
        <taxon>Pisolithaceae</taxon>
        <taxon>Pisolithus</taxon>
    </lineage>
</organism>
<keyword evidence="6" id="KW-0863">Zinc-finger</keyword>
<dbReference type="STRING" id="870435.A0A0C3IWB4"/>
<sequence>MNIAGPSQPRNRGSTASNRPQSTYEDDLLRILAQLGPDGTDQFREFYDRRNHQGQQMTDHEIAMRMFLQGARDLEAIEEDRALALALAQDLQLEDEPVVEASIPPWPQNTPTRPVNPTRPGNNATNGKQTWGDWIASVFIGLFGAPQMSTSAAAPATPVTRIQQDPPATTPARPTGHVCVICQDPIYGSEIRAPCGHYYDIPCVTDLIQSATRDESLYPPRCCRQIIPFPEVQPHLSHDLVTQFQEKSREFGIPNRVYCVRQTCSRFLGPLTETIFGVTVYDCSAPGCGTRTCASCRGRYDGWMHTCRQDQGAEQVLNLGRTEGWARCPGCSQLIELNMGCYHMTCRCRTEFCYLCRARWKTCRCPQWDERRLFAAAEQRVDAQLGGGEHHHRLRNVQRVGDPVQPVQPRPQNVPVVQPRAQPAHVVQPRAPYVAPAFPAVVTTPVRPAAPLRVPGLPREVLPTPPAQPRVPTADVQTADTTVRRIQTRAQRLAAPQPPATPTRPRSDVRSLVEVIQRVPSTQRSTSTSGTSTNAHPRVRPTVPPKPASLTSAITSPLPSPAVPPRPAGLTSIRSAGTNPTPARNVSTQNDTIRQRMIHEMAERLRVDHDCQHTKWKFRQGGGSCEHCHRALPLYLFRCVECEMLVCNQCRRNRL</sequence>
<name>A0A0C3IWB4_PISTI</name>
<evidence type="ECO:0000256" key="7">
    <source>
        <dbReference type="ARBA" id="ARBA00022786"/>
    </source>
</evidence>
<keyword evidence="12" id="KW-1185">Reference proteome</keyword>
<feature type="domain" description="RING-type" evidence="10">
    <location>
        <begin position="175"/>
        <end position="369"/>
    </location>
</feature>
<evidence type="ECO:0000256" key="1">
    <source>
        <dbReference type="ARBA" id="ARBA00001798"/>
    </source>
</evidence>
<protein>
    <recommendedName>
        <fullName evidence="2">RBR-type E3 ubiquitin transferase</fullName>
        <ecNumber evidence="2">2.3.2.31</ecNumber>
    </recommendedName>
</protein>
<keyword evidence="4" id="KW-0479">Metal-binding</keyword>
<dbReference type="GO" id="GO:0061630">
    <property type="term" value="F:ubiquitin protein ligase activity"/>
    <property type="evidence" value="ECO:0007669"/>
    <property type="project" value="UniProtKB-EC"/>
</dbReference>
<dbReference type="OrthoDB" id="9977870at2759"/>
<proteinExistence type="predicted"/>
<evidence type="ECO:0000313" key="12">
    <source>
        <dbReference type="Proteomes" id="UP000054217"/>
    </source>
</evidence>
<keyword evidence="3" id="KW-0808">Transferase</keyword>
<dbReference type="PANTHER" id="PTHR11685">
    <property type="entry name" value="RBR FAMILY RING FINGER AND IBR DOMAIN-CONTAINING"/>
    <property type="match status" value="1"/>
</dbReference>
<evidence type="ECO:0000256" key="5">
    <source>
        <dbReference type="ARBA" id="ARBA00022737"/>
    </source>
</evidence>
<feature type="region of interest" description="Disordered" evidence="9">
    <location>
        <begin position="102"/>
        <end position="127"/>
    </location>
</feature>
<evidence type="ECO:0000256" key="4">
    <source>
        <dbReference type="ARBA" id="ARBA00022723"/>
    </source>
</evidence>
<evidence type="ECO:0000256" key="6">
    <source>
        <dbReference type="ARBA" id="ARBA00022771"/>
    </source>
</evidence>
<keyword evidence="8" id="KW-0862">Zinc</keyword>
<dbReference type="SUPFAM" id="SSF57850">
    <property type="entry name" value="RING/U-box"/>
    <property type="match status" value="2"/>
</dbReference>
<feature type="compositionally biased region" description="Low complexity" evidence="9">
    <location>
        <begin position="521"/>
        <end position="533"/>
    </location>
</feature>
<evidence type="ECO:0000313" key="11">
    <source>
        <dbReference type="EMBL" id="KIO01123.1"/>
    </source>
</evidence>
<dbReference type="GO" id="GO:0016567">
    <property type="term" value="P:protein ubiquitination"/>
    <property type="evidence" value="ECO:0007669"/>
    <property type="project" value="InterPro"/>
</dbReference>
<evidence type="ECO:0000256" key="2">
    <source>
        <dbReference type="ARBA" id="ARBA00012251"/>
    </source>
</evidence>
<dbReference type="EC" id="2.3.2.31" evidence="2"/>